<gene>
    <name evidence="2" type="ORF">ACFOUT_14190</name>
</gene>
<accession>A0ABV8JRF7</accession>
<keyword evidence="1" id="KW-1133">Transmembrane helix</keyword>
<reference evidence="3" key="1">
    <citation type="journal article" date="2019" name="Int. J. Syst. Evol. Microbiol.">
        <title>The Global Catalogue of Microorganisms (GCM) 10K type strain sequencing project: providing services to taxonomists for standard genome sequencing and annotation.</title>
        <authorList>
            <consortium name="The Broad Institute Genomics Platform"/>
            <consortium name="The Broad Institute Genome Sequencing Center for Infectious Disease"/>
            <person name="Wu L."/>
            <person name="Ma J."/>
        </authorList>
    </citation>
    <scope>NUCLEOTIDE SEQUENCE [LARGE SCALE GENOMIC DNA]</scope>
    <source>
        <strain evidence="3">CECT 7477</strain>
    </source>
</reference>
<dbReference type="Proteomes" id="UP001595814">
    <property type="component" value="Unassembled WGS sequence"/>
</dbReference>
<proteinExistence type="predicted"/>
<keyword evidence="1" id="KW-0812">Transmembrane</keyword>
<evidence type="ECO:0000256" key="1">
    <source>
        <dbReference type="SAM" id="Phobius"/>
    </source>
</evidence>
<comment type="caution">
    <text evidence="2">The sequence shown here is derived from an EMBL/GenBank/DDBJ whole genome shotgun (WGS) entry which is preliminary data.</text>
</comment>
<evidence type="ECO:0000313" key="3">
    <source>
        <dbReference type="Proteomes" id="UP001595814"/>
    </source>
</evidence>
<sequence>MGKNEQRHTDKDLLIKGIKFLAYTVALMFLAPIVLYQAFKNQENILFWPVLIIGLILGVAAIAMGFYSLKVLLDSLFGTKKR</sequence>
<feature type="transmembrane region" description="Helical" evidence="1">
    <location>
        <begin position="45"/>
        <end position="73"/>
    </location>
</feature>
<name>A0ABV8JRF7_9FLAO</name>
<dbReference type="EMBL" id="JBHSAW010000010">
    <property type="protein sequence ID" value="MFC4097035.1"/>
    <property type="molecule type" value="Genomic_DNA"/>
</dbReference>
<evidence type="ECO:0000313" key="2">
    <source>
        <dbReference type="EMBL" id="MFC4097035.1"/>
    </source>
</evidence>
<organism evidence="2 3">
    <name type="scientific">Euzebyella saccharophila</name>
    <dbReference type="NCBI Taxonomy" id="679664"/>
    <lineage>
        <taxon>Bacteria</taxon>
        <taxon>Pseudomonadati</taxon>
        <taxon>Bacteroidota</taxon>
        <taxon>Flavobacteriia</taxon>
        <taxon>Flavobacteriales</taxon>
        <taxon>Flavobacteriaceae</taxon>
        <taxon>Euzebyella</taxon>
    </lineage>
</organism>
<dbReference type="RefSeq" id="WP_317175490.1">
    <property type="nucleotide sequence ID" value="NZ_JACYFJ010000002.1"/>
</dbReference>
<keyword evidence="1" id="KW-0472">Membrane</keyword>
<protein>
    <submittedName>
        <fullName evidence="2">DUF6095 family protein</fullName>
    </submittedName>
</protein>
<dbReference type="InterPro" id="IPR046077">
    <property type="entry name" value="DUF6095"/>
</dbReference>
<feature type="transmembrane region" description="Helical" evidence="1">
    <location>
        <begin position="20"/>
        <end position="39"/>
    </location>
</feature>
<keyword evidence="3" id="KW-1185">Reference proteome</keyword>
<dbReference type="Pfam" id="PF19589">
    <property type="entry name" value="DUF6095"/>
    <property type="match status" value="1"/>
</dbReference>